<dbReference type="Gene3D" id="3.40.50.1820">
    <property type="entry name" value="alpha/beta hydrolase"/>
    <property type="match status" value="1"/>
</dbReference>
<dbReference type="EC" id="3.4.-.-" evidence="3"/>
<dbReference type="EMBL" id="JBHTAJ010000012">
    <property type="protein sequence ID" value="MFC7179542.1"/>
    <property type="molecule type" value="Genomic_DNA"/>
</dbReference>
<name>A0ABW2FT31_9ACTN</name>
<dbReference type="PANTHER" id="PTHR22946:SF12">
    <property type="entry name" value="CONIDIAL PIGMENT BIOSYNTHESIS PROTEIN AYG1 (AFU_ORTHOLOGUE AFUA_2G17550)"/>
    <property type="match status" value="1"/>
</dbReference>
<protein>
    <submittedName>
        <fullName evidence="3">Alpha/beta hydrolase family protein</fullName>
        <ecNumber evidence="3">3.4.-.-</ecNumber>
    </submittedName>
</protein>
<evidence type="ECO:0000259" key="2">
    <source>
        <dbReference type="Pfam" id="PF12697"/>
    </source>
</evidence>
<reference evidence="4" key="1">
    <citation type="journal article" date="2019" name="Int. J. Syst. Evol. Microbiol.">
        <title>The Global Catalogue of Microorganisms (GCM) 10K type strain sequencing project: providing services to taxonomists for standard genome sequencing and annotation.</title>
        <authorList>
            <consortium name="The Broad Institute Genomics Platform"/>
            <consortium name="The Broad Institute Genome Sequencing Center for Infectious Disease"/>
            <person name="Wu L."/>
            <person name="Ma J."/>
        </authorList>
    </citation>
    <scope>NUCLEOTIDE SEQUENCE [LARGE SCALE GENOMIC DNA]</scope>
    <source>
        <strain evidence="4">CGMCC 1.12859</strain>
    </source>
</reference>
<accession>A0ABW2FT31</accession>
<dbReference type="SUPFAM" id="SSF53474">
    <property type="entry name" value="alpha/beta-Hydrolases"/>
    <property type="match status" value="1"/>
</dbReference>
<gene>
    <name evidence="3" type="ORF">ACFQMG_08190</name>
</gene>
<dbReference type="InterPro" id="IPR029058">
    <property type="entry name" value="AB_hydrolase_fold"/>
</dbReference>
<dbReference type="PANTHER" id="PTHR22946">
    <property type="entry name" value="DIENELACTONE HYDROLASE DOMAIN-CONTAINING PROTEIN-RELATED"/>
    <property type="match status" value="1"/>
</dbReference>
<dbReference type="InterPro" id="IPR050261">
    <property type="entry name" value="FrsA_esterase"/>
</dbReference>
<sequence length="409" mass="45399">MKQLLFPNNIQFWYETLRSMSHIAYGGADFGEVVSTGERIVEGDYGSWYTEWTATADRVAAEADKALKAGHRISARDGYLRASNYYRSAEFFLHGRPCDPRHDHAYDRSVACFRSAAALFTPRIEPVAIPYEDTTLPGYLYRVDDSGTPRPTLVMHNGFDGTAEELHFFGAMAGVERGYNVLVFDGPGMPGPRHHQDLVFRPDWENVITPVVDFAETLPDVDNNRIALLGISMGGILAPRAAAFEHRLAALVAVDGLYDLGQTSVRNIPGSREQAEQMLRADSAPELDAAFERIMSADPIARWAINHGMYVMGADTPRAFNASYLDYTLAGGIAEQIRCPTLVCDAEDDMFFKGQPEQLYDHLTCPRTLMLFSTEEGAGAHCHPGAMRLTQARIYDWLDNTLDTADARA</sequence>
<comment type="caution">
    <text evidence="3">The sequence shown here is derived from an EMBL/GenBank/DDBJ whole genome shotgun (WGS) entry which is preliminary data.</text>
</comment>
<organism evidence="3 4">
    <name type="scientific">Kitasatospora paranensis</name>
    <dbReference type="NCBI Taxonomy" id="258053"/>
    <lineage>
        <taxon>Bacteria</taxon>
        <taxon>Bacillati</taxon>
        <taxon>Actinomycetota</taxon>
        <taxon>Actinomycetes</taxon>
        <taxon>Kitasatosporales</taxon>
        <taxon>Streptomycetaceae</taxon>
        <taxon>Kitasatospora</taxon>
    </lineage>
</organism>
<dbReference type="RefSeq" id="WP_380230773.1">
    <property type="nucleotide sequence ID" value="NZ_JBHSVH010000002.1"/>
</dbReference>
<keyword evidence="3" id="KW-0378">Hydrolase</keyword>
<comment type="similarity">
    <text evidence="1">Belongs to the AB hydrolase superfamily. FUS2 hydrolase family.</text>
</comment>
<dbReference type="GO" id="GO:0016787">
    <property type="term" value="F:hydrolase activity"/>
    <property type="evidence" value="ECO:0007669"/>
    <property type="project" value="UniProtKB-KW"/>
</dbReference>
<evidence type="ECO:0000256" key="1">
    <source>
        <dbReference type="ARBA" id="ARBA00038115"/>
    </source>
</evidence>
<feature type="domain" description="AB hydrolase-1" evidence="2">
    <location>
        <begin position="154"/>
        <end position="381"/>
    </location>
</feature>
<dbReference type="Gene3D" id="1.20.1440.110">
    <property type="entry name" value="acylaminoacyl peptidase"/>
    <property type="match status" value="1"/>
</dbReference>
<dbReference type="InterPro" id="IPR000073">
    <property type="entry name" value="AB_hydrolase_1"/>
</dbReference>
<evidence type="ECO:0000313" key="3">
    <source>
        <dbReference type="EMBL" id="MFC7179542.1"/>
    </source>
</evidence>
<proteinExistence type="inferred from homology"/>
<keyword evidence="4" id="KW-1185">Reference proteome</keyword>
<evidence type="ECO:0000313" key="4">
    <source>
        <dbReference type="Proteomes" id="UP001596435"/>
    </source>
</evidence>
<dbReference type="Proteomes" id="UP001596435">
    <property type="component" value="Unassembled WGS sequence"/>
</dbReference>
<dbReference type="Pfam" id="PF12697">
    <property type="entry name" value="Abhydrolase_6"/>
    <property type="match status" value="1"/>
</dbReference>